<dbReference type="InterPro" id="IPR019662">
    <property type="entry name" value="DUF2516"/>
</dbReference>
<keyword evidence="3" id="KW-1185">Reference proteome</keyword>
<evidence type="ECO:0000313" key="3">
    <source>
        <dbReference type="Proteomes" id="UP001185069"/>
    </source>
</evidence>
<feature type="transmembrane region" description="Helical" evidence="1">
    <location>
        <begin position="6"/>
        <end position="28"/>
    </location>
</feature>
<comment type="caution">
    <text evidence="2">The sequence shown here is derived from an EMBL/GenBank/DDBJ whole genome shotgun (WGS) entry which is preliminary data.</text>
</comment>
<accession>A0ABU1JB25</accession>
<evidence type="ECO:0000313" key="2">
    <source>
        <dbReference type="EMBL" id="MDR6269335.1"/>
    </source>
</evidence>
<evidence type="ECO:0000256" key="1">
    <source>
        <dbReference type="SAM" id="Phobius"/>
    </source>
</evidence>
<name>A0ABU1JB25_9MICC</name>
<reference evidence="2 3" key="1">
    <citation type="submission" date="2023-07" db="EMBL/GenBank/DDBJ databases">
        <title>Sequencing the genomes of 1000 actinobacteria strains.</title>
        <authorList>
            <person name="Klenk H.-P."/>
        </authorList>
    </citation>
    <scope>NUCLEOTIDE SEQUENCE [LARGE SCALE GENOMIC DNA]</scope>
    <source>
        <strain evidence="2 3">DSM 14555</strain>
    </source>
</reference>
<organism evidence="2 3">
    <name type="scientific">Arthrobacter russicus</name>
    <dbReference type="NCBI Taxonomy" id="172040"/>
    <lineage>
        <taxon>Bacteria</taxon>
        <taxon>Bacillati</taxon>
        <taxon>Actinomycetota</taxon>
        <taxon>Actinomycetes</taxon>
        <taxon>Micrococcales</taxon>
        <taxon>Micrococcaceae</taxon>
        <taxon>Arthrobacter</taxon>
    </lineage>
</organism>
<evidence type="ECO:0008006" key="4">
    <source>
        <dbReference type="Google" id="ProtNLM"/>
    </source>
</evidence>
<dbReference type="Pfam" id="PF10724">
    <property type="entry name" value="DUF2516"/>
    <property type="match status" value="1"/>
</dbReference>
<keyword evidence="1" id="KW-0472">Membrane</keyword>
<feature type="transmembrane region" description="Helical" evidence="1">
    <location>
        <begin position="48"/>
        <end position="65"/>
    </location>
</feature>
<dbReference type="EMBL" id="JAVDQF010000001">
    <property type="protein sequence ID" value="MDR6269335.1"/>
    <property type="molecule type" value="Genomic_DNA"/>
</dbReference>
<sequence length="110" mass="11657">MNIAGTIGFLIMLLAGLVGLGIQIWALVDCLMARPADFERADKRTKSFWLAITGVSVLVGILYTIGAGIGFTLLLMLAGCVGAGTYLADVRPAVRAMRGGGRPQNPYNSW</sequence>
<dbReference type="RefSeq" id="WP_296363099.1">
    <property type="nucleotide sequence ID" value="NZ_BAAAHY010000005.1"/>
</dbReference>
<proteinExistence type="predicted"/>
<keyword evidence="1" id="KW-1133">Transmembrane helix</keyword>
<gene>
    <name evidence="2" type="ORF">JOE69_001573</name>
</gene>
<feature type="transmembrane region" description="Helical" evidence="1">
    <location>
        <begin position="71"/>
        <end position="88"/>
    </location>
</feature>
<keyword evidence="1" id="KW-0812">Transmembrane</keyword>
<dbReference type="Proteomes" id="UP001185069">
    <property type="component" value="Unassembled WGS sequence"/>
</dbReference>
<protein>
    <recommendedName>
        <fullName evidence="4">DUF2516 domain-containing protein</fullName>
    </recommendedName>
</protein>